<dbReference type="InterPro" id="IPR029024">
    <property type="entry name" value="TerB-like"/>
</dbReference>
<organism evidence="2 3">
    <name type="scientific">Arenimonas donghaensis DSM 18148 = HO3-R19</name>
    <dbReference type="NCBI Taxonomy" id="1121014"/>
    <lineage>
        <taxon>Bacteria</taxon>
        <taxon>Pseudomonadati</taxon>
        <taxon>Pseudomonadota</taxon>
        <taxon>Gammaproteobacteria</taxon>
        <taxon>Lysobacterales</taxon>
        <taxon>Lysobacteraceae</taxon>
        <taxon>Arenimonas</taxon>
    </lineage>
</organism>
<feature type="compositionally biased region" description="Pro residues" evidence="1">
    <location>
        <begin position="77"/>
        <end position="95"/>
    </location>
</feature>
<evidence type="ECO:0008006" key="4">
    <source>
        <dbReference type="Google" id="ProtNLM"/>
    </source>
</evidence>
<feature type="region of interest" description="Disordered" evidence="1">
    <location>
        <begin position="63"/>
        <end position="97"/>
    </location>
</feature>
<dbReference type="Gene3D" id="1.10.3680.10">
    <property type="entry name" value="TerB-like"/>
    <property type="match status" value="1"/>
</dbReference>
<dbReference type="STRING" id="1121014.N788_10960"/>
<reference evidence="3" key="1">
    <citation type="submission" date="2013-08" db="EMBL/GenBank/DDBJ databases">
        <title>Genome sequencing of Arenimonas donghaensis.</title>
        <authorList>
            <person name="Chen F."/>
            <person name="Wang G."/>
        </authorList>
    </citation>
    <scope>NUCLEOTIDE SEQUENCE [LARGE SCALE GENOMIC DNA]</scope>
    <source>
        <strain evidence="3">HO3-R19</strain>
    </source>
</reference>
<keyword evidence="3" id="KW-1185">Reference proteome</keyword>
<evidence type="ECO:0000313" key="2">
    <source>
        <dbReference type="EMBL" id="KFL37198.1"/>
    </source>
</evidence>
<evidence type="ECO:0000256" key="1">
    <source>
        <dbReference type="SAM" id="MobiDB-lite"/>
    </source>
</evidence>
<name>A0A087MJZ5_9GAMM</name>
<dbReference type="Proteomes" id="UP000029085">
    <property type="component" value="Unassembled WGS sequence"/>
</dbReference>
<gene>
    <name evidence="2" type="ORF">N788_10960</name>
</gene>
<protein>
    <recommendedName>
        <fullName evidence="4">Tellurite resistance TerB family protein</fullName>
    </recommendedName>
</protein>
<dbReference type="Pfam" id="PF04391">
    <property type="entry name" value="DUF533"/>
    <property type="match status" value="1"/>
</dbReference>
<dbReference type="SUPFAM" id="SSF158682">
    <property type="entry name" value="TerB-like"/>
    <property type="match status" value="1"/>
</dbReference>
<comment type="caution">
    <text evidence="2">The sequence shown here is derived from an EMBL/GenBank/DDBJ whole genome shotgun (WGS) entry which is preliminary data.</text>
</comment>
<evidence type="ECO:0000313" key="3">
    <source>
        <dbReference type="Proteomes" id="UP000029085"/>
    </source>
</evidence>
<sequence length="216" mass="22403">MFNAERLLGQLLGQAMGGQLGGRKNKRRGGLGLPGGGRMAVGLGVLGVAMAAYEHYSQKSTASAPQPVAAPGAATALPPPPPRAAAVPPPAPPAAADPGLRTEQAMHLLRAMVTAAHADGLLDADERAGILDRARAAGLDAQELHMLDAEMRAPFTLEQLVVRTPAPLRAETYAAALLAITADTDEERAFLDRLANALELDPAARRDLHARLGLDA</sequence>
<dbReference type="EMBL" id="AVCJ01000006">
    <property type="protein sequence ID" value="KFL37198.1"/>
    <property type="molecule type" value="Genomic_DNA"/>
</dbReference>
<dbReference type="PATRIC" id="fig|1121014.3.peg.947"/>
<reference evidence="2 3" key="2">
    <citation type="journal article" date="2015" name="Stand. Genomic Sci.">
        <title>High quality draft genomic sequence of Arenimonas donghaensis DSM 18148(T).</title>
        <authorList>
            <person name="Chen F."/>
            <person name="Wang H."/>
            <person name="Cao Y."/>
            <person name="Li X."/>
            <person name="Wang G."/>
        </authorList>
    </citation>
    <scope>NUCLEOTIDE SEQUENCE [LARGE SCALE GENOMIC DNA]</scope>
    <source>
        <strain evidence="2 3">HO3-R19</strain>
    </source>
</reference>
<accession>A0A087MJZ5</accession>
<dbReference type="AlphaFoldDB" id="A0A087MJZ5"/>
<dbReference type="RefSeq" id="WP_051924367.1">
    <property type="nucleotide sequence ID" value="NZ_AVCJ01000006.1"/>
</dbReference>
<feature type="compositionally biased region" description="Low complexity" evidence="1">
    <location>
        <begin position="63"/>
        <end position="76"/>
    </location>
</feature>
<dbReference type="InterPro" id="IPR007486">
    <property type="entry name" value="YebE"/>
</dbReference>
<dbReference type="OrthoDB" id="5459344at2"/>
<dbReference type="CDD" id="cd07178">
    <property type="entry name" value="terB_like_YebE"/>
    <property type="match status" value="1"/>
</dbReference>
<proteinExistence type="predicted"/>